<dbReference type="Proteomes" id="UP000013827">
    <property type="component" value="Unassembled WGS sequence"/>
</dbReference>
<organism evidence="1 2">
    <name type="scientific">Emiliania huxleyi (strain CCMP1516)</name>
    <dbReference type="NCBI Taxonomy" id="280463"/>
    <lineage>
        <taxon>Eukaryota</taxon>
        <taxon>Haptista</taxon>
        <taxon>Haptophyta</taxon>
        <taxon>Prymnesiophyceae</taxon>
        <taxon>Isochrysidales</taxon>
        <taxon>Noelaerhabdaceae</taxon>
        <taxon>Emiliania</taxon>
    </lineage>
</organism>
<dbReference type="HOGENOM" id="CLU_1753139_0_0_1"/>
<accession>A0A0D3KBB4</accession>
<evidence type="ECO:0000313" key="1">
    <source>
        <dbReference type="EnsemblProtists" id="EOD33049"/>
    </source>
</evidence>
<reference evidence="2" key="1">
    <citation type="journal article" date="2013" name="Nature">
        <title>Pan genome of the phytoplankton Emiliania underpins its global distribution.</title>
        <authorList>
            <person name="Read B.A."/>
            <person name="Kegel J."/>
            <person name="Klute M.J."/>
            <person name="Kuo A."/>
            <person name="Lefebvre S.C."/>
            <person name="Maumus F."/>
            <person name="Mayer C."/>
            <person name="Miller J."/>
            <person name="Monier A."/>
            <person name="Salamov A."/>
            <person name="Young J."/>
            <person name="Aguilar M."/>
            <person name="Claverie J.M."/>
            <person name="Frickenhaus S."/>
            <person name="Gonzalez K."/>
            <person name="Herman E.K."/>
            <person name="Lin Y.C."/>
            <person name="Napier J."/>
            <person name="Ogata H."/>
            <person name="Sarno A.F."/>
            <person name="Shmutz J."/>
            <person name="Schroeder D."/>
            <person name="de Vargas C."/>
            <person name="Verret F."/>
            <person name="von Dassow P."/>
            <person name="Valentin K."/>
            <person name="Van de Peer Y."/>
            <person name="Wheeler G."/>
            <person name="Dacks J.B."/>
            <person name="Delwiche C.F."/>
            <person name="Dyhrman S.T."/>
            <person name="Glockner G."/>
            <person name="John U."/>
            <person name="Richards T."/>
            <person name="Worden A.Z."/>
            <person name="Zhang X."/>
            <person name="Grigoriev I.V."/>
            <person name="Allen A.E."/>
            <person name="Bidle K."/>
            <person name="Borodovsky M."/>
            <person name="Bowler C."/>
            <person name="Brownlee C."/>
            <person name="Cock J.M."/>
            <person name="Elias M."/>
            <person name="Gladyshev V.N."/>
            <person name="Groth M."/>
            <person name="Guda C."/>
            <person name="Hadaegh A."/>
            <person name="Iglesias-Rodriguez M.D."/>
            <person name="Jenkins J."/>
            <person name="Jones B.M."/>
            <person name="Lawson T."/>
            <person name="Leese F."/>
            <person name="Lindquist E."/>
            <person name="Lobanov A."/>
            <person name="Lomsadze A."/>
            <person name="Malik S.B."/>
            <person name="Marsh M.E."/>
            <person name="Mackinder L."/>
            <person name="Mock T."/>
            <person name="Mueller-Roeber B."/>
            <person name="Pagarete A."/>
            <person name="Parker M."/>
            <person name="Probert I."/>
            <person name="Quesneville H."/>
            <person name="Raines C."/>
            <person name="Rensing S.A."/>
            <person name="Riano-Pachon D.M."/>
            <person name="Richier S."/>
            <person name="Rokitta S."/>
            <person name="Shiraiwa Y."/>
            <person name="Soanes D.M."/>
            <person name="van der Giezen M."/>
            <person name="Wahlund T.M."/>
            <person name="Williams B."/>
            <person name="Wilson W."/>
            <person name="Wolfe G."/>
            <person name="Wurch L.L."/>
        </authorList>
    </citation>
    <scope>NUCLEOTIDE SEQUENCE</scope>
</reference>
<dbReference type="GeneID" id="17278320"/>
<dbReference type="PaxDb" id="2903-EOD33049"/>
<keyword evidence="2" id="KW-1185">Reference proteome</keyword>
<reference evidence="1" key="2">
    <citation type="submission" date="2024-10" db="UniProtKB">
        <authorList>
            <consortium name="EnsemblProtists"/>
        </authorList>
    </citation>
    <scope>IDENTIFICATION</scope>
</reference>
<dbReference type="AlphaFoldDB" id="A0A0D3KBB4"/>
<proteinExistence type="predicted"/>
<sequence>MPTIFWDPVLVPSLVWITGALALCVRTSTCTTLRAQLENRWVVGANGVRHALAGIERARLSEERLSVWTPSSGSRRERFASRRVGEYVSSDERVYRFDGSTVLVIKTDVTHPVTHQTTHILPPAGTLNALDESHKKRVVISCWFSKISL</sequence>
<dbReference type="RefSeq" id="XP_005785478.1">
    <property type="nucleotide sequence ID" value="XM_005785421.1"/>
</dbReference>
<evidence type="ECO:0000313" key="2">
    <source>
        <dbReference type="Proteomes" id="UP000013827"/>
    </source>
</evidence>
<dbReference type="KEGG" id="ehx:EMIHUDRAFT_230032"/>
<dbReference type="EnsemblProtists" id="EOD33049">
    <property type="protein sequence ID" value="EOD33049"/>
    <property type="gene ID" value="EMIHUDRAFT_230032"/>
</dbReference>
<protein>
    <submittedName>
        <fullName evidence="1">Uncharacterized protein</fullName>
    </submittedName>
</protein>
<name>A0A0D3KBB4_EMIH1</name>